<dbReference type="PANTHER" id="PTHR43214:SF43">
    <property type="entry name" value="TWO-COMPONENT RESPONSE REGULATOR"/>
    <property type="match status" value="1"/>
</dbReference>
<reference evidence="7" key="1">
    <citation type="submission" date="2022-05" db="EMBL/GenBank/DDBJ databases">
        <title>An RpoN-dependent PEP-CTERM gene is involved in floc formation of an Aquincola tertiaricarbonis strain.</title>
        <authorList>
            <person name="Qiu D."/>
            <person name="Xia M."/>
        </authorList>
    </citation>
    <scope>NUCLEOTIDE SEQUENCE</scope>
    <source>
        <strain evidence="7">RN12</strain>
    </source>
</reference>
<evidence type="ECO:0000256" key="1">
    <source>
        <dbReference type="ARBA" id="ARBA00022553"/>
    </source>
</evidence>
<dbReference type="PROSITE" id="PS50043">
    <property type="entry name" value="HTH_LUXR_2"/>
    <property type="match status" value="1"/>
</dbReference>
<keyword evidence="2" id="KW-0238">DNA-binding</keyword>
<evidence type="ECO:0000256" key="3">
    <source>
        <dbReference type="PROSITE-ProRule" id="PRU00169"/>
    </source>
</evidence>
<evidence type="ECO:0000256" key="4">
    <source>
        <dbReference type="SAM" id="MobiDB-lite"/>
    </source>
</evidence>
<dbReference type="SUPFAM" id="SSF46894">
    <property type="entry name" value="C-terminal effector domain of the bipartite response regulators"/>
    <property type="match status" value="1"/>
</dbReference>
<dbReference type="InterPro" id="IPR001789">
    <property type="entry name" value="Sig_transdc_resp-reg_receiver"/>
</dbReference>
<dbReference type="PANTHER" id="PTHR43214">
    <property type="entry name" value="TWO-COMPONENT RESPONSE REGULATOR"/>
    <property type="match status" value="1"/>
</dbReference>
<dbReference type="Proteomes" id="UP001056201">
    <property type="component" value="Chromosome 1"/>
</dbReference>
<feature type="domain" description="Response regulatory" evidence="6">
    <location>
        <begin position="3"/>
        <end position="119"/>
    </location>
</feature>
<sequence>MIRVLLADDHPVVRSGYQRLLALEPDLRVVAEAADADAAYAAYLQHQPDVVVTDLTMPGGGGLDLIRRVLRREPRARVLVFSMHDSPTLVRQALASGARGFLTKASAPESLVDAVRALARGERYLAAELPAWLLDAPATGQADADSGLAALSSREFEIFRLLAQGASATECAQALKLSPKTVSNHQTVIKEKLGVSTTAALVHLALRHGVIGHGAPGGSGQSSSPGTSLAPIQ</sequence>
<name>A0ABY4S4C0_AQUTE</name>
<dbReference type="InterPro" id="IPR058245">
    <property type="entry name" value="NreC/VraR/RcsB-like_REC"/>
</dbReference>
<dbReference type="Pfam" id="PF00072">
    <property type="entry name" value="Response_reg"/>
    <property type="match status" value="1"/>
</dbReference>
<keyword evidence="1 3" id="KW-0597">Phosphoprotein</keyword>
<dbReference type="EMBL" id="CP097635">
    <property type="protein sequence ID" value="URI08281.1"/>
    <property type="molecule type" value="Genomic_DNA"/>
</dbReference>
<dbReference type="RefSeq" id="WP_250196503.1">
    <property type="nucleotide sequence ID" value="NZ_CP097635.1"/>
</dbReference>
<dbReference type="SMART" id="SM00421">
    <property type="entry name" value="HTH_LUXR"/>
    <property type="match status" value="1"/>
</dbReference>
<accession>A0ABY4S4C0</accession>
<feature type="compositionally biased region" description="Low complexity" evidence="4">
    <location>
        <begin position="221"/>
        <end position="233"/>
    </location>
</feature>
<protein>
    <submittedName>
        <fullName evidence="7">Response regulator transcription factor</fullName>
    </submittedName>
</protein>
<dbReference type="InterPro" id="IPR000792">
    <property type="entry name" value="Tscrpt_reg_LuxR_C"/>
</dbReference>
<evidence type="ECO:0000256" key="2">
    <source>
        <dbReference type="ARBA" id="ARBA00023125"/>
    </source>
</evidence>
<evidence type="ECO:0000313" key="7">
    <source>
        <dbReference type="EMBL" id="URI08281.1"/>
    </source>
</evidence>
<dbReference type="CDD" id="cd17535">
    <property type="entry name" value="REC_NarL-like"/>
    <property type="match status" value="1"/>
</dbReference>
<organism evidence="7 8">
    <name type="scientific">Aquincola tertiaricarbonis</name>
    <dbReference type="NCBI Taxonomy" id="391953"/>
    <lineage>
        <taxon>Bacteria</taxon>
        <taxon>Pseudomonadati</taxon>
        <taxon>Pseudomonadota</taxon>
        <taxon>Betaproteobacteria</taxon>
        <taxon>Burkholderiales</taxon>
        <taxon>Sphaerotilaceae</taxon>
        <taxon>Aquincola</taxon>
    </lineage>
</organism>
<feature type="domain" description="HTH luxR-type" evidence="5">
    <location>
        <begin position="144"/>
        <end position="209"/>
    </location>
</feature>
<feature type="region of interest" description="Disordered" evidence="4">
    <location>
        <begin position="213"/>
        <end position="233"/>
    </location>
</feature>
<feature type="modified residue" description="4-aspartylphosphate" evidence="3">
    <location>
        <position position="54"/>
    </location>
</feature>
<dbReference type="InterPro" id="IPR016032">
    <property type="entry name" value="Sig_transdc_resp-reg_C-effctor"/>
</dbReference>
<gene>
    <name evidence="7" type="ORF">MW290_06845</name>
</gene>
<dbReference type="SMART" id="SM00448">
    <property type="entry name" value="REC"/>
    <property type="match status" value="1"/>
</dbReference>
<dbReference type="SUPFAM" id="SSF52172">
    <property type="entry name" value="CheY-like"/>
    <property type="match status" value="1"/>
</dbReference>
<dbReference type="InterPro" id="IPR011006">
    <property type="entry name" value="CheY-like_superfamily"/>
</dbReference>
<dbReference type="Pfam" id="PF00196">
    <property type="entry name" value="GerE"/>
    <property type="match status" value="1"/>
</dbReference>
<dbReference type="CDD" id="cd06170">
    <property type="entry name" value="LuxR_C_like"/>
    <property type="match status" value="1"/>
</dbReference>
<evidence type="ECO:0000259" key="6">
    <source>
        <dbReference type="PROSITE" id="PS50110"/>
    </source>
</evidence>
<dbReference type="PROSITE" id="PS50110">
    <property type="entry name" value="RESPONSE_REGULATORY"/>
    <property type="match status" value="1"/>
</dbReference>
<dbReference type="Gene3D" id="3.40.50.2300">
    <property type="match status" value="1"/>
</dbReference>
<dbReference type="PRINTS" id="PR00038">
    <property type="entry name" value="HTHLUXR"/>
</dbReference>
<proteinExistence type="predicted"/>
<evidence type="ECO:0000313" key="8">
    <source>
        <dbReference type="Proteomes" id="UP001056201"/>
    </source>
</evidence>
<dbReference type="InterPro" id="IPR039420">
    <property type="entry name" value="WalR-like"/>
</dbReference>
<keyword evidence="8" id="KW-1185">Reference proteome</keyword>
<evidence type="ECO:0000259" key="5">
    <source>
        <dbReference type="PROSITE" id="PS50043"/>
    </source>
</evidence>